<evidence type="ECO:0000256" key="1">
    <source>
        <dbReference type="ARBA" id="ARBA00004613"/>
    </source>
</evidence>
<keyword evidence="2" id="KW-0964">Secreted</keyword>
<keyword evidence="7" id="KW-0325">Glycoprotein</keyword>
<dbReference type="InterPro" id="IPR035976">
    <property type="entry name" value="Sushi/SCR/CCP_sf"/>
</dbReference>
<dbReference type="SUPFAM" id="SSF57535">
    <property type="entry name" value="Complement control module/SCR domain"/>
    <property type="match status" value="1"/>
</dbReference>
<dbReference type="Pfam" id="PF09014">
    <property type="entry name" value="Sushi_2"/>
    <property type="match status" value="1"/>
</dbReference>
<name>A0A8J4X7F8_CLAMG</name>
<dbReference type="GO" id="GO:0005576">
    <property type="term" value="C:extracellular region"/>
    <property type="evidence" value="ECO:0007669"/>
    <property type="project" value="UniProtKB-SubCell"/>
</dbReference>
<dbReference type="Gene3D" id="2.10.70.10">
    <property type="entry name" value="Complement Module, domain 1"/>
    <property type="match status" value="1"/>
</dbReference>
<proteinExistence type="predicted"/>
<evidence type="ECO:0000256" key="4">
    <source>
        <dbReference type="ARBA" id="ARBA00022729"/>
    </source>
</evidence>
<keyword evidence="5" id="KW-0677">Repeat</keyword>
<keyword evidence="4" id="KW-0732">Signal</keyword>
<evidence type="ECO:0000256" key="5">
    <source>
        <dbReference type="ARBA" id="ARBA00022737"/>
    </source>
</evidence>
<dbReference type="Proteomes" id="UP000727407">
    <property type="component" value="Unassembled WGS sequence"/>
</dbReference>
<evidence type="ECO:0000256" key="7">
    <source>
        <dbReference type="ARBA" id="ARBA00023180"/>
    </source>
</evidence>
<keyword evidence="6" id="KW-1015">Disulfide bond</keyword>
<dbReference type="AlphaFoldDB" id="A0A8J4X7F8"/>
<feature type="non-terminal residue" evidence="9">
    <location>
        <position position="1"/>
    </location>
</feature>
<gene>
    <name evidence="9" type="primary">ntd5</name>
    <name evidence="9" type="ORF">DAT39_005804</name>
</gene>
<keyword evidence="10" id="KW-1185">Reference proteome</keyword>
<dbReference type="EMBL" id="QNUK01000056">
    <property type="protein sequence ID" value="KAF5904471.1"/>
    <property type="molecule type" value="Genomic_DNA"/>
</dbReference>
<reference evidence="9" key="1">
    <citation type="submission" date="2020-07" db="EMBL/GenBank/DDBJ databases">
        <title>Clarias magur genome sequencing, assembly and annotation.</title>
        <authorList>
            <person name="Kushwaha B."/>
            <person name="Kumar R."/>
            <person name="Das P."/>
            <person name="Joshi C.G."/>
            <person name="Kumar D."/>
            <person name="Nagpure N.S."/>
            <person name="Pandey M."/>
            <person name="Agarwal S."/>
            <person name="Srivastava S."/>
            <person name="Singh M."/>
            <person name="Sahoo L."/>
            <person name="Jayasankar P."/>
            <person name="Meher P.K."/>
            <person name="Koringa P.G."/>
            <person name="Iquebal M.A."/>
            <person name="Das S.P."/>
            <person name="Bit A."/>
            <person name="Patnaik S."/>
            <person name="Patel N."/>
            <person name="Shah T.M."/>
            <person name="Hinsu A."/>
            <person name="Jena J.K."/>
        </authorList>
    </citation>
    <scope>NUCLEOTIDE SEQUENCE</scope>
    <source>
        <strain evidence="9">CIFAMagur01</strain>
        <tissue evidence="9">Testis</tissue>
    </source>
</reference>
<comment type="subcellular location">
    <subcellularLocation>
        <location evidence="1">Secreted</location>
    </subcellularLocation>
</comment>
<dbReference type="OrthoDB" id="6103690at2759"/>
<evidence type="ECO:0000313" key="10">
    <source>
        <dbReference type="Proteomes" id="UP000727407"/>
    </source>
</evidence>
<accession>A0A8J4X7F8</accession>
<evidence type="ECO:0000256" key="3">
    <source>
        <dbReference type="ARBA" id="ARBA00022659"/>
    </source>
</evidence>
<dbReference type="InterPro" id="IPR015104">
    <property type="entry name" value="Sushi_2"/>
</dbReference>
<organism evidence="9 10">
    <name type="scientific">Clarias magur</name>
    <name type="common">Asian catfish</name>
    <name type="synonym">Macropteronotus magur</name>
    <dbReference type="NCBI Taxonomy" id="1594786"/>
    <lineage>
        <taxon>Eukaryota</taxon>
        <taxon>Metazoa</taxon>
        <taxon>Chordata</taxon>
        <taxon>Craniata</taxon>
        <taxon>Vertebrata</taxon>
        <taxon>Euteleostomi</taxon>
        <taxon>Actinopterygii</taxon>
        <taxon>Neopterygii</taxon>
        <taxon>Teleostei</taxon>
        <taxon>Ostariophysi</taxon>
        <taxon>Siluriformes</taxon>
        <taxon>Clariidae</taxon>
        <taxon>Clarias</taxon>
    </lineage>
</organism>
<comment type="caution">
    <text evidence="9">The sequence shown here is derived from an EMBL/GenBank/DDBJ whole genome shotgun (WGS) entry which is preliminary data.</text>
</comment>
<evidence type="ECO:0000313" key="9">
    <source>
        <dbReference type="EMBL" id="KAF5904471.1"/>
    </source>
</evidence>
<evidence type="ECO:0000259" key="8">
    <source>
        <dbReference type="Pfam" id="PF09014"/>
    </source>
</evidence>
<evidence type="ECO:0000256" key="6">
    <source>
        <dbReference type="ARBA" id="ARBA00023157"/>
    </source>
</evidence>
<keyword evidence="3" id="KW-0768">Sushi</keyword>
<feature type="non-terminal residue" evidence="9">
    <location>
        <position position="58"/>
    </location>
</feature>
<protein>
    <submittedName>
        <fullName evidence="9">Beta-2-glycoprotein 1-like</fullName>
    </submittedName>
</protein>
<feature type="domain" description="Beta-2-glycoprotein-1 fifth" evidence="8">
    <location>
        <begin position="1"/>
        <end position="57"/>
    </location>
</feature>
<sequence>RSRVIVGGVKSWPYDLTDGTVTHGENVTFFCKHPQQRCSFTATETCFDGLLPALRCYV</sequence>
<evidence type="ECO:0000256" key="2">
    <source>
        <dbReference type="ARBA" id="ARBA00022525"/>
    </source>
</evidence>